<evidence type="ECO:0000313" key="4">
    <source>
        <dbReference type="Proteomes" id="UP000305778"/>
    </source>
</evidence>
<feature type="domain" description="UspA" evidence="2">
    <location>
        <begin position="147"/>
        <end position="283"/>
    </location>
</feature>
<evidence type="ECO:0000313" key="3">
    <source>
        <dbReference type="EMBL" id="TJZ96535.1"/>
    </source>
</evidence>
<dbReference type="Pfam" id="PF00582">
    <property type="entry name" value="Usp"/>
    <property type="match status" value="2"/>
</dbReference>
<dbReference type="InterPro" id="IPR014729">
    <property type="entry name" value="Rossmann-like_a/b/a_fold"/>
</dbReference>
<dbReference type="InterPro" id="IPR006016">
    <property type="entry name" value="UspA"/>
</dbReference>
<gene>
    <name evidence="3" type="ORF">FCI23_50730</name>
</gene>
<proteinExistence type="inferred from homology"/>
<protein>
    <submittedName>
        <fullName evidence="3">Universal stress protein</fullName>
    </submittedName>
</protein>
<name>A0A4U0RLF1_9ACTN</name>
<dbReference type="PANTHER" id="PTHR46268:SF6">
    <property type="entry name" value="UNIVERSAL STRESS PROTEIN UP12"/>
    <property type="match status" value="1"/>
</dbReference>
<dbReference type="AlphaFoldDB" id="A0A4U0RLF1"/>
<organism evidence="3 4">
    <name type="scientific">Actinacidiphila oryziradicis</name>
    <dbReference type="NCBI Taxonomy" id="2571141"/>
    <lineage>
        <taxon>Bacteria</taxon>
        <taxon>Bacillati</taxon>
        <taxon>Actinomycetota</taxon>
        <taxon>Actinomycetes</taxon>
        <taxon>Kitasatosporales</taxon>
        <taxon>Streptomycetaceae</taxon>
        <taxon>Actinacidiphila</taxon>
    </lineage>
</organism>
<dbReference type="PANTHER" id="PTHR46268">
    <property type="entry name" value="STRESS RESPONSE PROTEIN NHAX"/>
    <property type="match status" value="1"/>
</dbReference>
<dbReference type="EMBL" id="SUMC01000158">
    <property type="protein sequence ID" value="TJZ96535.1"/>
    <property type="molecule type" value="Genomic_DNA"/>
</dbReference>
<evidence type="ECO:0000259" key="2">
    <source>
        <dbReference type="Pfam" id="PF00582"/>
    </source>
</evidence>
<feature type="domain" description="UspA" evidence="2">
    <location>
        <begin position="1"/>
        <end position="136"/>
    </location>
</feature>
<dbReference type="Gene3D" id="3.40.50.620">
    <property type="entry name" value="HUPs"/>
    <property type="match status" value="2"/>
</dbReference>
<reference evidence="3 4" key="1">
    <citation type="submission" date="2019-04" db="EMBL/GenBank/DDBJ databases">
        <title>Streptomyces oryziradicis sp. nov., a novel actinomycete isolated from rhizosphere soil of rice (Oryza sativa L.).</title>
        <authorList>
            <person name="Li C."/>
        </authorList>
    </citation>
    <scope>NUCLEOTIDE SEQUENCE [LARGE SCALE GENOMIC DNA]</scope>
    <source>
        <strain evidence="3 4">NEAU-C40</strain>
    </source>
</reference>
<dbReference type="InterPro" id="IPR006015">
    <property type="entry name" value="Universal_stress_UspA"/>
</dbReference>
<keyword evidence="4" id="KW-1185">Reference proteome</keyword>
<sequence>MTRPVTVGLDGTPESLAAADWAAREAYLRGAPLRLVNAWPGEPQPELPPEQEAAWHHWAERSLRTARNGLGRAYPGLRIATEQIPGFPICVLLAEAEGAQLLVLGSREVGSVAGFFLGSVGLELAATARTAVVLVRGRTGSGAQSDVVVGLGLRRPCESVLEFAFDAAARRGAVLRAVHAGRIPAVWAYAPWLVDASLRDAREGDGRMLSATLEPWRAKYPEVRVCEEIASGSPSRKLVSAGSGAALLIVGRGPHRGGGLGQRIGPVGQAVTHHGACPVAIVPYE</sequence>
<accession>A0A4U0RLF1</accession>
<comment type="similarity">
    <text evidence="1">Belongs to the universal stress protein A family.</text>
</comment>
<dbReference type="RefSeq" id="WP_136730739.1">
    <property type="nucleotide sequence ID" value="NZ_SUMC01000158.1"/>
</dbReference>
<dbReference type="Proteomes" id="UP000305778">
    <property type="component" value="Unassembled WGS sequence"/>
</dbReference>
<dbReference type="OrthoDB" id="4867015at2"/>
<dbReference type="SUPFAM" id="SSF52402">
    <property type="entry name" value="Adenine nucleotide alpha hydrolases-like"/>
    <property type="match status" value="2"/>
</dbReference>
<dbReference type="PRINTS" id="PR01438">
    <property type="entry name" value="UNVRSLSTRESS"/>
</dbReference>
<evidence type="ECO:0000256" key="1">
    <source>
        <dbReference type="ARBA" id="ARBA00008791"/>
    </source>
</evidence>
<comment type="caution">
    <text evidence="3">The sequence shown here is derived from an EMBL/GenBank/DDBJ whole genome shotgun (WGS) entry which is preliminary data.</text>
</comment>